<evidence type="ECO:0000313" key="7">
    <source>
        <dbReference type="EMBL" id="OBR93192.1"/>
    </source>
</evidence>
<dbReference type="InterPro" id="IPR029016">
    <property type="entry name" value="GAF-like_dom_sf"/>
</dbReference>
<dbReference type="AlphaFoldDB" id="A0A166U1K6"/>
<sequence length="263" mass="29202">MSNYKENKSAARVVDILVLLAHSGKALTLNEICSSKGWPKSSTFELVQTLVGKGILEMDDKRLKTYRLSLLAFEIGSAYLSNLGVTDVARAYIQELNKKTGSTVFLGIEDNGDIVYLDKAENHSIMKPTAKLGSRRLIYTTGVGKALLAAYTDDKILEILQKKPLLGKTKFSHTSVDQILGDMHEIKKRGYSIDDREDNIEMYCMGAAIYDQFGKPVASISVASLYNSMNDEKKLFVSNAVADTAMQISRRLGYMGNKLYMDK</sequence>
<keyword evidence="1" id="KW-0805">Transcription regulation</keyword>
<dbReference type="Gene3D" id="1.10.10.10">
    <property type="entry name" value="Winged helix-like DNA-binding domain superfamily/Winged helix DNA-binding domain"/>
    <property type="match status" value="1"/>
</dbReference>
<dbReference type="GO" id="GO:0045892">
    <property type="term" value="P:negative regulation of DNA-templated transcription"/>
    <property type="evidence" value="ECO:0007669"/>
    <property type="project" value="TreeGrafter"/>
</dbReference>
<dbReference type="GO" id="GO:0003700">
    <property type="term" value="F:DNA-binding transcription factor activity"/>
    <property type="evidence" value="ECO:0007669"/>
    <property type="project" value="TreeGrafter"/>
</dbReference>
<dbReference type="SMART" id="SM00346">
    <property type="entry name" value="HTH_ICLR"/>
    <property type="match status" value="1"/>
</dbReference>
<dbReference type="PROSITE" id="PS51078">
    <property type="entry name" value="ICLR_ED"/>
    <property type="match status" value="1"/>
</dbReference>
<dbReference type="EMBL" id="LROR01000054">
    <property type="protein sequence ID" value="OBR93192.1"/>
    <property type="molecule type" value="Genomic_DNA"/>
</dbReference>
<evidence type="ECO:0000259" key="4">
    <source>
        <dbReference type="PROSITE" id="PS51077"/>
    </source>
</evidence>
<dbReference type="InterPro" id="IPR036388">
    <property type="entry name" value="WH-like_DNA-bd_sf"/>
</dbReference>
<dbReference type="InterPro" id="IPR050707">
    <property type="entry name" value="HTH_MetabolicPath_Reg"/>
</dbReference>
<dbReference type="Proteomes" id="UP000093694">
    <property type="component" value="Unassembled WGS sequence"/>
</dbReference>
<dbReference type="PROSITE" id="PS51077">
    <property type="entry name" value="HTH_ICLR"/>
    <property type="match status" value="1"/>
</dbReference>
<comment type="caution">
    <text evidence="6">The sequence shown here is derived from an EMBL/GenBank/DDBJ whole genome shotgun (WGS) entry which is preliminary data.</text>
</comment>
<dbReference type="Gene3D" id="3.30.450.40">
    <property type="match status" value="1"/>
</dbReference>
<evidence type="ECO:0000259" key="5">
    <source>
        <dbReference type="PROSITE" id="PS51078"/>
    </source>
</evidence>
<dbReference type="RefSeq" id="WP_063600225.1">
    <property type="nucleotide sequence ID" value="NZ_LITQ01000003.1"/>
</dbReference>
<dbReference type="PANTHER" id="PTHR30136:SF24">
    <property type="entry name" value="HTH-TYPE TRANSCRIPTIONAL REPRESSOR ALLR"/>
    <property type="match status" value="1"/>
</dbReference>
<dbReference type="Proteomes" id="UP000077384">
    <property type="component" value="Unassembled WGS sequence"/>
</dbReference>
<dbReference type="PANTHER" id="PTHR30136">
    <property type="entry name" value="HELIX-TURN-HELIX TRANSCRIPTIONAL REGULATOR, ICLR FAMILY"/>
    <property type="match status" value="1"/>
</dbReference>
<keyword evidence="2" id="KW-0238">DNA-binding</keyword>
<accession>A0A166U1K6</accession>
<keyword evidence="3" id="KW-0804">Transcription</keyword>
<dbReference type="EMBL" id="LITQ01000003">
    <property type="protein sequence ID" value="OAA94448.1"/>
    <property type="molecule type" value="Genomic_DNA"/>
</dbReference>
<name>A0A166U1K6_9CLOT</name>
<dbReference type="GO" id="GO:0003677">
    <property type="term" value="F:DNA binding"/>
    <property type="evidence" value="ECO:0007669"/>
    <property type="project" value="UniProtKB-KW"/>
</dbReference>
<evidence type="ECO:0000256" key="1">
    <source>
        <dbReference type="ARBA" id="ARBA00023015"/>
    </source>
</evidence>
<protein>
    <submittedName>
        <fullName evidence="6">HTH-type transcriptional repressor AllR</fullName>
    </submittedName>
</protein>
<proteinExistence type="predicted"/>
<dbReference type="SUPFAM" id="SSF46785">
    <property type="entry name" value="Winged helix' DNA-binding domain"/>
    <property type="match status" value="1"/>
</dbReference>
<dbReference type="SUPFAM" id="SSF55781">
    <property type="entry name" value="GAF domain-like"/>
    <property type="match status" value="1"/>
</dbReference>
<evidence type="ECO:0000313" key="6">
    <source>
        <dbReference type="EMBL" id="OAA94448.1"/>
    </source>
</evidence>
<evidence type="ECO:0000313" key="9">
    <source>
        <dbReference type="Proteomes" id="UP000093694"/>
    </source>
</evidence>
<gene>
    <name evidence="6" type="primary">allR</name>
    <name evidence="7" type="ORF">CLCOS_26640</name>
    <name evidence="6" type="ORF">WX73_02994</name>
</gene>
<dbReference type="Pfam" id="PF01614">
    <property type="entry name" value="IclR_C"/>
    <property type="match status" value="1"/>
</dbReference>
<evidence type="ECO:0000256" key="3">
    <source>
        <dbReference type="ARBA" id="ARBA00023163"/>
    </source>
</evidence>
<keyword evidence="9" id="KW-1185">Reference proteome</keyword>
<dbReference type="InterPro" id="IPR036390">
    <property type="entry name" value="WH_DNA-bd_sf"/>
</dbReference>
<reference evidence="7 9" key="2">
    <citation type="journal article" date="2016" name="Front. Microbiol.">
        <title>Industrial Acetogenic Biocatalysts: A Comparative Metabolic and Genomic Analysis.</title>
        <authorList>
            <person name="Bengelsdorf F."/>
            <person name="Poehlein A."/>
            <person name="Sonja S."/>
            <person name="Erz C."/>
            <person name="Hummel T."/>
            <person name="Hoffmeister S."/>
            <person name="Daniel R."/>
            <person name="Durre P."/>
        </authorList>
    </citation>
    <scope>NUCLEOTIDE SEQUENCE [LARGE SCALE GENOMIC DNA]</scope>
    <source>
        <strain evidence="7 9">PTA-10522</strain>
    </source>
</reference>
<dbReference type="Pfam" id="PF09339">
    <property type="entry name" value="HTH_IclR"/>
    <property type="match status" value="1"/>
</dbReference>
<dbReference type="PATRIC" id="fig|1705578.3.peg.2652"/>
<evidence type="ECO:0000313" key="8">
    <source>
        <dbReference type="Proteomes" id="UP000077384"/>
    </source>
</evidence>
<feature type="domain" description="IclR-ED" evidence="5">
    <location>
        <begin position="71"/>
        <end position="254"/>
    </location>
</feature>
<dbReference type="InterPro" id="IPR014757">
    <property type="entry name" value="Tscrpt_reg_IclR_C"/>
</dbReference>
<evidence type="ECO:0000256" key="2">
    <source>
        <dbReference type="ARBA" id="ARBA00023125"/>
    </source>
</evidence>
<feature type="domain" description="HTH iclR-type" evidence="4">
    <location>
        <begin position="7"/>
        <end position="70"/>
    </location>
</feature>
<organism evidence="6 8">
    <name type="scientific">Clostridium coskatii</name>
    <dbReference type="NCBI Taxonomy" id="1705578"/>
    <lineage>
        <taxon>Bacteria</taxon>
        <taxon>Bacillati</taxon>
        <taxon>Bacillota</taxon>
        <taxon>Clostridia</taxon>
        <taxon>Eubacteriales</taxon>
        <taxon>Clostridiaceae</taxon>
        <taxon>Clostridium</taxon>
    </lineage>
</organism>
<reference evidence="6 8" key="1">
    <citation type="journal article" date="2015" name="Biotechnol. Bioeng.">
        <title>Genome sequence and phenotypic characterization of Caulobacter segnis.</title>
        <authorList>
            <person name="Patel S."/>
            <person name="Fletcher B."/>
            <person name="Scott D.C."/>
            <person name="Ely B."/>
        </authorList>
    </citation>
    <scope>NUCLEOTIDE SEQUENCE [LARGE SCALE GENOMIC DNA]</scope>
    <source>
        <strain evidence="6 8">PS02</strain>
    </source>
</reference>
<dbReference type="InterPro" id="IPR005471">
    <property type="entry name" value="Tscrpt_reg_IclR_N"/>
</dbReference>